<gene>
    <name evidence="2" type="ORF">FKW44_007307</name>
</gene>
<dbReference type="PANTHER" id="PTHR46068">
    <property type="entry name" value="PROTEIN CBG27172"/>
    <property type="match status" value="1"/>
</dbReference>
<protein>
    <submittedName>
        <fullName evidence="2">Transposable element</fullName>
    </submittedName>
</protein>
<accession>A0A7T8QTH5</accession>
<dbReference type="GO" id="GO:0005634">
    <property type="term" value="C:nucleus"/>
    <property type="evidence" value="ECO:0007669"/>
    <property type="project" value="UniProtKB-SubCell"/>
</dbReference>
<evidence type="ECO:0000313" key="3">
    <source>
        <dbReference type="Proteomes" id="UP000595437"/>
    </source>
</evidence>
<dbReference type="Gene3D" id="3.30.420.10">
    <property type="entry name" value="Ribonuclease H-like superfamily/Ribonuclease H"/>
    <property type="match status" value="1"/>
</dbReference>
<dbReference type="EMBL" id="CP045893">
    <property type="protein sequence ID" value="QQP54469.1"/>
    <property type="molecule type" value="Genomic_DNA"/>
</dbReference>
<dbReference type="InterPro" id="IPR036397">
    <property type="entry name" value="RNaseH_sf"/>
</dbReference>
<organism evidence="2 3">
    <name type="scientific">Caligus rogercresseyi</name>
    <name type="common">Sea louse</name>
    <dbReference type="NCBI Taxonomy" id="217165"/>
    <lineage>
        <taxon>Eukaryota</taxon>
        <taxon>Metazoa</taxon>
        <taxon>Ecdysozoa</taxon>
        <taxon>Arthropoda</taxon>
        <taxon>Crustacea</taxon>
        <taxon>Multicrustacea</taxon>
        <taxon>Hexanauplia</taxon>
        <taxon>Copepoda</taxon>
        <taxon>Siphonostomatoida</taxon>
        <taxon>Caligidae</taxon>
        <taxon>Caligus</taxon>
    </lineage>
</organism>
<sequence>MEIKRHENTVMNRAHHDTSDIVRILEVDRHTVYRVCKRLKDGESLKNRPRSGRQVKLTPEAARTTFKDNPKMTMTEFTEKKYVARTTVSNDVKAAGRNSKRDNRIVQTWMKENMKFWPKDFWPPQSTDLNPLDYSVWWQVESKACRVRHGNVKDLKVSVDKEWDAMSKCYVANVCTAFRHRVVAAIKAKGGHIHK</sequence>
<dbReference type="SUPFAM" id="SSF46689">
    <property type="entry name" value="Homeodomain-like"/>
    <property type="match status" value="1"/>
</dbReference>
<comment type="subcellular location">
    <subcellularLocation>
        <location evidence="1">Nucleus</location>
    </subcellularLocation>
</comment>
<proteinExistence type="predicted"/>
<keyword evidence="3" id="KW-1185">Reference proteome</keyword>
<dbReference type="GO" id="GO:0003676">
    <property type="term" value="F:nucleic acid binding"/>
    <property type="evidence" value="ECO:0007669"/>
    <property type="project" value="InterPro"/>
</dbReference>
<evidence type="ECO:0000256" key="1">
    <source>
        <dbReference type="ARBA" id="ARBA00004123"/>
    </source>
</evidence>
<dbReference type="AlphaFoldDB" id="A0A7T8QTH5"/>
<name>A0A7T8QTH5_CALRO</name>
<dbReference type="PANTHER" id="PTHR46068:SF1">
    <property type="entry name" value="TRANSPOSASE IS30-LIKE HTH DOMAIN-CONTAINING PROTEIN"/>
    <property type="match status" value="1"/>
</dbReference>
<evidence type="ECO:0000313" key="2">
    <source>
        <dbReference type="EMBL" id="QQP54469.1"/>
    </source>
</evidence>
<dbReference type="InterPro" id="IPR009057">
    <property type="entry name" value="Homeodomain-like_sf"/>
</dbReference>
<dbReference type="OrthoDB" id="2446457at2759"/>
<dbReference type="Pfam" id="PF13551">
    <property type="entry name" value="HTH_29"/>
    <property type="match status" value="1"/>
</dbReference>
<reference evidence="3" key="1">
    <citation type="submission" date="2021-01" db="EMBL/GenBank/DDBJ databases">
        <title>Caligus Genome Assembly.</title>
        <authorList>
            <person name="Gallardo-Escarate C."/>
        </authorList>
    </citation>
    <scope>NUCLEOTIDE SEQUENCE [LARGE SCALE GENOMIC DNA]</scope>
</reference>
<dbReference type="Proteomes" id="UP000595437">
    <property type="component" value="Chromosome 4"/>
</dbReference>